<evidence type="ECO:0000256" key="2">
    <source>
        <dbReference type="RuleBase" id="RU362097"/>
    </source>
</evidence>
<dbReference type="EMBL" id="FNRA01000001">
    <property type="protein sequence ID" value="SDZ84319.1"/>
    <property type="molecule type" value="Genomic_DNA"/>
</dbReference>
<dbReference type="InterPro" id="IPR003423">
    <property type="entry name" value="OMP_efflux"/>
</dbReference>
<dbReference type="RefSeq" id="WP_090554270.1">
    <property type="nucleotide sequence ID" value="NZ_FNRA01000001.1"/>
</dbReference>
<dbReference type="STRING" id="425514.SAMN05443550_101176"/>
<dbReference type="OrthoDB" id="9770517at2"/>
<dbReference type="PANTHER" id="PTHR30203">
    <property type="entry name" value="OUTER MEMBRANE CATION EFFLUX PROTEIN"/>
    <property type="match status" value="1"/>
</dbReference>
<accession>A0A1H3WB17</accession>
<dbReference type="InterPro" id="IPR010131">
    <property type="entry name" value="MdtP/NodT-like"/>
</dbReference>
<keyword evidence="3" id="KW-0175">Coiled coil</keyword>
<dbReference type="PROSITE" id="PS51257">
    <property type="entry name" value="PROKAR_LIPOPROTEIN"/>
    <property type="match status" value="1"/>
</dbReference>
<keyword evidence="2" id="KW-0812">Transmembrane</keyword>
<evidence type="ECO:0000256" key="3">
    <source>
        <dbReference type="SAM" id="Coils"/>
    </source>
</evidence>
<dbReference type="SUPFAM" id="SSF56954">
    <property type="entry name" value="Outer membrane efflux proteins (OEP)"/>
    <property type="match status" value="1"/>
</dbReference>
<dbReference type="Proteomes" id="UP000198850">
    <property type="component" value="Unassembled WGS sequence"/>
</dbReference>
<dbReference type="PANTHER" id="PTHR30203:SF33">
    <property type="entry name" value="BLR4455 PROTEIN"/>
    <property type="match status" value="1"/>
</dbReference>
<evidence type="ECO:0000313" key="4">
    <source>
        <dbReference type="EMBL" id="SDZ84319.1"/>
    </source>
</evidence>
<reference evidence="4 5" key="1">
    <citation type="submission" date="2016-10" db="EMBL/GenBank/DDBJ databases">
        <authorList>
            <person name="de Groot N.N."/>
        </authorList>
    </citation>
    <scope>NUCLEOTIDE SEQUENCE [LARGE SCALE GENOMIC DNA]</scope>
    <source>
        <strain evidence="4 5">DSM 19033</strain>
    </source>
</reference>
<comment type="subcellular location">
    <subcellularLocation>
        <location evidence="2">Cell membrane</location>
        <topology evidence="2">Lipid-anchor</topology>
    </subcellularLocation>
</comment>
<protein>
    <submittedName>
        <fullName evidence="4">Efflux transporter, outer membrane factor (OMF) lipoprotein, NodT family</fullName>
    </submittedName>
</protein>
<proteinExistence type="inferred from homology"/>
<dbReference type="Pfam" id="PF02321">
    <property type="entry name" value="OEP"/>
    <property type="match status" value="2"/>
</dbReference>
<dbReference type="AlphaFoldDB" id="A0A1H3WB17"/>
<dbReference type="GO" id="GO:0015562">
    <property type="term" value="F:efflux transmembrane transporter activity"/>
    <property type="evidence" value="ECO:0007669"/>
    <property type="project" value="InterPro"/>
</dbReference>
<keyword evidence="5" id="KW-1185">Reference proteome</keyword>
<evidence type="ECO:0000313" key="5">
    <source>
        <dbReference type="Proteomes" id="UP000198850"/>
    </source>
</evidence>
<keyword evidence="2 4" id="KW-0449">Lipoprotein</keyword>
<dbReference type="GO" id="GO:0005886">
    <property type="term" value="C:plasma membrane"/>
    <property type="evidence" value="ECO:0007669"/>
    <property type="project" value="UniProtKB-SubCell"/>
</dbReference>
<gene>
    <name evidence="4" type="ORF">SAMN05443550_101176</name>
</gene>
<dbReference type="NCBIfam" id="TIGR01845">
    <property type="entry name" value="outer_NodT"/>
    <property type="match status" value="1"/>
</dbReference>
<keyword evidence="2" id="KW-1134">Transmembrane beta strand</keyword>
<dbReference type="Gene3D" id="1.20.1600.10">
    <property type="entry name" value="Outer membrane efflux proteins (OEP)"/>
    <property type="match status" value="1"/>
</dbReference>
<name>A0A1H3WB17_9SPHI</name>
<comment type="similarity">
    <text evidence="1 2">Belongs to the outer membrane factor (OMF) (TC 1.B.17) family.</text>
</comment>
<keyword evidence="2" id="KW-0472">Membrane</keyword>
<keyword evidence="2" id="KW-0564">Palmitate</keyword>
<dbReference type="Gene3D" id="2.20.200.10">
    <property type="entry name" value="Outer membrane efflux proteins (OEP)"/>
    <property type="match status" value="1"/>
</dbReference>
<organism evidence="4 5">
    <name type="scientific">Pedobacter hartonius</name>
    <dbReference type="NCBI Taxonomy" id="425514"/>
    <lineage>
        <taxon>Bacteria</taxon>
        <taxon>Pseudomonadati</taxon>
        <taxon>Bacteroidota</taxon>
        <taxon>Sphingobacteriia</taxon>
        <taxon>Sphingobacteriales</taxon>
        <taxon>Sphingobacteriaceae</taxon>
        <taxon>Pedobacter</taxon>
    </lineage>
</organism>
<evidence type="ECO:0000256" key="1">
    <source>
        <dbReference type="ARBA" id="ARBA00007613"/>
    </source>
</evidence>
<sequence>MKLYNNIYIALLVLLVASGCKVSKDIPTPTNAAPEQFRNSVATTDTASIASLPYKEFFKEDAIRDLIDTAVKNNYDMQIALKNIEAADLLYRQSKLGNVPTLNLNITSQLNRPSDNSLNGIQLGQFANAKHVEDYTVSAGLGWEADIWRKIANQKRAAGAAYLQSAEARKAIQTRLVSNVAQGFYRLIMLDTQLDIAKKNLALNDSTLRIIKMQFDAGQVTSLAIQQAEAQQLVAAGLVPQLEQRINLEENALSILTGAFPKAIARAGLLKDMKIQDQAGTGIPSVMVSLRPDVKSAELELLRANANVGVTKASLYPTLSITASGGLNSFKADNWFKIPGSLFGIVGGGIAQPIFQRRQLRTQYDIAVVNREKSVLQFRQSVLTAVGEVSDQLIKIEKLQQQYTIAENRVRVVQNSLQNANLLFTSGLANYLEVITAQGNALQSQLDLATVKTDQLNASVELYRALGGGWR</sequence>
<feature type="coiled-coil region" evidence="3">
    <location>
        <begin position="389"/>
        <end position="416"/>
    </location>
</feature>